<evidence type="ECO:0000313" key="1">
    <source>
        <dbReference type="EMBL" id="KAF0033122.1"/>
    </source>
</evidence>
<name>A0A6A4SS93_SCOMX</name>
<evidence type="ECO:0000313" key="2">
    <source>
        <dbReference type="Proteomes" id="UP000438429"/>
    </source>
</evidence>
<sequence length="170" mass="18891">MCGCEKQICVVLFLDVFEEMTYGTERSRSGLLPDLDKEFRDTEAAGSGPDGCSVRSDSAGRAPRNWYLERKCLINYAKGTVLIHSEPLSLKCNTNQLLFVSVIADRDSSLRLPPSTLAGPLKLWFSVSDKDNNSILCNCSRRTRSFVEFTPQPSQVLSLNNRRASHGADI</sequence>
<accession>A0A6A4SS93</accession>
<gene>
    <name evidence="1" type="ORF">F2P81_015412</name>
</gene>
<reference evidence="1 2" key="1">
    <citation type="submission" date="2019-06" db="EMBL/GenBank/DDBJ databases">
        <title>Draft genomes of female and male turbot (Scophthalmus maximus).</title>
        <authorList>
            <person name="Xu H."/>
            <person name="Xu X.-W."/>
            <person name="Shao C."/>
            <person name="Chen S."/>
        </authorList>
    </citation>
    <scope>NUCLEOTIDE SEQUENCE [LARGE SCALE GENOMIC DNA]</scope>
    <source>
        <strain evidence="1">Ysfricsl-2016a</strain>
        <tissue evidence="1">Blood</tissue>
    </source>
</reference>
<dbReference type="EMBL" id="VEVO01000013">
    <property type="protein sequence ID" value="KAF0033122.1"/>
    <property type="molecule type" value="Genomic_DNA"/>
</dbReference>
<organism evidence="1 2">
    <name type="scientific">Scophthalmus maximus</name>
    <name type="common">Turbot</name>
    <name type="synonym">Psetta maxima</name>
    <dbReference type="NCBI Taxonomy" id="52904"/>
    <lineage>
        <taxon>Eukaryota</taxon>
        <taxon>Metazoa</taxon>
        <taxon>Chordata</taxon>
        <taxon>Craniata</taxon>
        <taxon>Vertebrata</taxon>
        <taxon>Euteleostomi</taxon>
        <taxon>Actinopterygii</taxon>
        <taxon>Neopterygii</taxon>
        <taxon>Teleostei</taxon>
        <taxon>Neoteleostei</taxon>
        <taxon>Acanthomorphata</taxon>
        <taxon>Carangaria</taxon>
        <taxon>Pleuronectiformes</taxon>
        <taxon>Pleuronectoidei</taxon>
        <taxon>Scophthalmidae</taxon>
        <taxon>Scophthalmus</taxon>
    </lineage>
</organism>
<dbReference type="AlphaFoldDB" id="A0A6A4SS93"/>
<proteinExistence type="predicted"/>
<dbReference type="Proteomes" id="UP000438429">
    <property type="component" value="Unassembled WGS sequence"/>
</dbReference>
<protein>
    <submittedName>
        <fullName evidence="1">Uncharacterized protein</fullName>
    </submittedName>
</protein>
<comment type="caution">
    <text evidence="1">The sequence shown here is derived from an EMBL/GenBank/DDBJ whole genome shotgun (WGS) entry which is preliminary data.</text>
</comment>